<dbReference type="Pfam" id="PF20498">
    <property type="entry name" value="DUF6728"/>
    <property type="match status" value="1"/>
</dbReference>
<dbReference type="OrthoDB" id="886459at2"/>
<gene>
    <name evidence="2" type="ORF">SAMN04488029_1492</name>
</gene>
<dbReference type="AlphaFoldDB" id="A0A1W2G8Y0"/>
<keyword evidence="3" id="KW-1185">Reference proteome</keyword>
<evidence type="ECO:0000256" key="1">
    <source>
        <dbReference type="SAM" id="Phobius"/>
    </source>
</evidence>
<evidence type="ECO:0000313" key="3">
    <source>
        <dbReference type="Proteomes" id="UP000192472"/>
    </source>
</evidence>
<keyword evidence="1" id="KW-0812">Transmembrane</keyword>
<keyword evidence="1" id="KW-1133">Transmembrane helix</keyword>
<feature type="transmembrane region" description="Helical" evidence="1">
    <location>
        <begin position="42"/>
        <end position="60"/>
    </location>
</feature>
<dbReference type="Proteomes" id="UP000192472">
    <property type="component" value="Unassembled WGS sequence"/>
</dbReference>
<dbReference type="RefSeq" id="WP_084371803.1">
    <property type="nucleotide sequence ID" value="NZ_FWYF01000001.1"/>
</dbReference>
<dbReference type="InterPro" id="IPR046615">
    <property type="entry name" value="DUF6728"/>
</dbReference>
<dbReference type="EMBL" id="FWYF01000001">
    <property type="protein sequence ID" value="SMD33127.1"/>
    <property type="molecule type" value="Genomic_DNA"/>
</dbReference>
<name>A0A1W2G8Y0_REIFA</name>
<organism evidence="2 3">
    <name type="scientific">Reichenbachiella faecimaris</name>
    <dbReference type="NCBI Taxonomy" id="692418"/>
    <lineage>
        <taxon>Bacteria</taxon>
        <taxon>Pseudomonadati</taxon>
        <taxon>Bacteroidota</taxon>
        <taxon>Cytophagia</taxon>
        <taxon>Cytophagales</taxon>
        <taxon>Reichenbachiellaceae</taxon>
        <taxon>Reichenbachiella</taxon>
    </lineage>
</organism>
<accession>A0A1W2G8Y0</accession>
<reference evidence="2 3" key="1">
    <citation type="submission" date="2017-04" db="EMBL/GenBank/DDBJ databases">
        <authorList>
            <person name="Afonso C.L."/>
            <person name="Miller P.J."/>
            <person name="Scott M.A."/>
            <person name="Spackman E."/>
            <person name="Goraichik I."/>
            <person name="Dimitrov K.M."/>
            <person name="Suarez D.L."/>
            <person name="Swayne D.E."/>
        </authorList>
    </citation>
    <scope>NUCLEOTIDE SEQUENCE [LARGE SCALE GENOMIC DNA]</scope>
    <source>
        <strain evidence="2 3">DSM 26133</strain>
    </source>
</reference>
<evidence type="ECO:0008006" key="4">
    <source>
        <dbReference type="Google" id="ProtNLM"/>
    </source>
</evidence>
<dbReference type="STRING" id="692418.SAMN04488029_1492"/>
<protein>
    <recommendedName>
        <fullName evidence="4">DUF2970 domain-containing protein</fullName>
    </recommendedName>
</protein>
<sequence length="66" mass="7850">MDEKKEKSGLKEFFSLGEVFGYFFRKEDPNQKKDLNLRMMHGINKFAIIAFLLGMIYFIIKKTLLQ</sequence>
<keyword evidence="1" id="KW-0472">Membrane</keyword>
<proteinExistence type="predicted"/>
<evidence type="ECO:0000313" key="2">
    <source>
        <dbReference type="EMBL" id="SMD33127.1"/>
    </source>
</evidence>